<dbReference type="Pfam" id="PF01979">
    <property type="entry name" value="Amidohydro_1"/>
    <property type="match status" value="1"/>
</dbReference>
<feature type="chain" id="PRO_5011840445" evidence="6">
    <location>
        <begin position="16"/>
        <end position="546"/>
    </location>
</feature>
<evidence type="ECO:0000256" key="1">
    <source>
        <dbReference type="ARBA" id="ARBA00001947"/>
    </source>
</evidence>
<dbReference type="InterPro" id="IPR032466">
    <property type="entry name" value="Metal_Hydrolase"/>
</dbReference>
<sequence>MLRCLLVLFVSVVAGACPKKVSENAAKIRPNYDRKTGKESFTADKSSGRNSGLQIYRGDFVHSKNFEEYEKLLDHVIVVQDGLITSVLAATPGNLSILQRDYSLWASDLKRHVDGFRFWLPGFIDTHVHYSQLWNRGLGTDLPLLPWLKQFTFPLEDFFVNSGRMDIPTYRAFVDIAYTRAIQHYLSMGITSAMIYATSDTNSTLRLARLCGHYGQRCFVGKVNMDHDDGRGERYHVYEELEEGYKETVRFLREMEELDCVRSGLVAPVITPRFALACSDEMLKRLGKLASEKNLLIQTHMSENPTEIKEVEERFGKSYPQVYRDAGLLTNRTVLAHCVHMNKTHLDMVMESGATCAHCPTSNFQLGSGIAPISWYKSQGLGRIGLGSDVSGGWAVSMLEVMKSAIMASKSLSFVHGSDPDWEPLTYVNTLFMATIGGAEALKLSSKVGRFEPGYEFDAVLVDPYGDVTSPLDSEMDMDILDVTKHSSVDENLQKFIMTGDNRNIVEVWVKGERAVPFRPPPEWQAPAPPKVPLRERRRQRGTATA</sequence>
<gene>
    <name evidence="9" type="primary">GUAD</name>
    <name evidence="8" type="ORF">TSPGSL018_26321</name>
    <name evidence="9" type="ORF">TSPGSL018_7015</name>
</gene>
<dbReference type="InterPro" id="IPR011059">
    <property type="entry name" value="Metal-dep_hydrolase_composite"/>
</dbReference>
<dbReference type="PANTHER" id="PTHR11271">
    <property type="entry name" value="GUANINE DEAMINASE"/>
    <property type="match status" value="1"/>
</dbReference>
<proteinExistence type="predicted"/>
<dbReference type="SUPFAM" id="SSF51556">
    <property type="entry name" value="Metallo-dependent hydrolases"/>
    <property type="match status" value="1"/>
</dbReference>
<evidence type="ECO:0000256" key="3">
    <source>
        <dbReference type="ARBA" id="ARBA00022801"/>
    </source>
</evidence>
<evidence type="ECO:0000256" key="2">
    <source>
        <dbReference type="ARBA" id="ARBA00022723"/>
    </source>
</evidence>
<evidence type="ECO:0000256" key="4">
    <source>
        <dbReference type="ARBA" id="ARBA00022833"/>
    </source>
</evidence>
<dbReference type="EMBL" id="GBEZ01017142">
    <property type="protein sequence ID" value="JAC69169.1"/>
    <property type="molecule type" value="Transcribed_RNA"/>
</dbReference>
<feature type="compositionally biased region" description="Basic residues" evidence="5">
    <location>
        <begin position="536"/>
        <end position="546"/>
    </location>
</feature>
<comment type="cofactor">
    <cofactor evidence="1">
        <name>Zn(2+)</name>
        <dbReference type="ChEBI" id="CHEBI:29105"/>
    </cofactor>
</comment>
<reference evidence="9" key="1">
    <citation type="submission" date="2014-05" db="EMBL/GenBank/DDBJ databases">
        <title>The transcriptome of the halophilic microalga Tetraselmis sp. GSL018 isolated from the Great Salt Lake, Utah.</title>
        <authorList>
            <person name="Jinkerson R.E."/>
            <person name="D'Adamo S."/>
            <person name="Posewitz M.C."/>
        </authorList>
    </citation>
    <scope>NUCLEOTIDE SEQUENCE</scope>
    <source>
        <strain evidence="9">GSL018</strain>
    </source>
</reference>
<dbReference type="GO" id="GO:0008892">
    <property type="term" value="F:guanine deaminase activity"/>
    <property type="evidence" value="ECO:0007669"/>
    <property type="project" value="TreeGrafter"/>
</dbReference>
<protein>
    <submittedName>
        <fullName evidence="9">Guanine deaminase</fullName>
    </submittedName>
</protein>
<dbReference type="PANTHER" id="PTHR11271:SF6">
    <property type="entry name" value="GUANINE DEAMINASE"/>
    <property type="match status" value="1"/>
</dbReference>
<feature type="compositionally biased region" description="Pro residues" evidence="5">
    <location>
        <begin position="519"/>
        <end position="532"/>
    </location>
</feature>
<name>A0A061REH3_9CHLO</name>
<evidence type="ECO:0000313" key="8">
    <source>
        <dbReference type="EMBL" id="JAC61417.1"/>
    </source>
</evidence>
<dbReference type="InterPro" id="IPR051607">
    <property type="entry name" value="Metallo-dep_hydrolases"/>
</dbReference>
<keyword evidence="3" id="KW-0378">Hydrolase</keyword>
<dbReference type="GO" id="GO:0046098">
    <property type="term" value="P:guanine metabolic process"/>
    <property type="evidence" value="ECO:0007669"/>
    <property type="project" value="TreeGrafter"/>
</dbReference>
<dbReference type="Gene3D" id="3.20.20.140">
    <property type="entry name" value="Metal-dependent hydrolases"/>
    <property type="match status" value="1"/>
</dbReference>
<evidence type="ECO:0000259" key="7">
    <source>
        <dbReference type="Pfam" id="PF01979"/>
    </source>
</evidence>
<accession>A0A061REH3</accession>
<organism evidence="9">
    <name type="scientific">Tetraselmis sp. GSL018</name>
    <dbReference type="NCBI Taxonomy" id="582737"/>
    <lineage>
        <taxon>Eukaryota</taxon>
        <taxon>Viridiplantae</taxon>
        <taxon>Chlorophyta</taxon>
        <taxon>core chlorophytes</taxon>
        <taxon>Chlorodendrophyceae</taxon>
        <taxon>Chlorodendrales</taxon>
        <taxon>Chlorodendraceae</taxon>
        <taxon>Tetraselmis</taxon>
    </lineage>
</organism>
<dbReference type="InterPro" id="IPR006680">
    <property type="entry name" value="Amidohydro-rel"/>
</dbReference>
<dbReference type="AlphaFoldDB" id="A0A061REH3"/>
<feature type="signal peptide" evidence="6">
    <location>
        <begin position="1"/>
        <end position="15"/>
    </location>
</feature>
<feature type="domain" description="Amidohydrolase-related" evidence="7">
    <location>
        <begin position="120"/>
        <end position="513"/>
    </location>
</feature>
<dbReference type="PROSITE" id="PS51257">
    <property type="entry name" value="PROKAR_LIPOPROTEIN"/>
    <property type="match status" value="1"/>
</dbReference>
<evidence type="ECO:0000313" key="9">
    <source>
        <dbReference type="EMBL" id="JAC69169.1"/>
    </source>
</evidence>
<keyword evidence="4" id="KW-0862">Zinc</keyword>
<dbReference type="EMBL" id="GBEZ01025705">
    <property type="protein sequence ID" value="JAC61417.1"/>
    <property type="molecule type" value="Transcribed_RNA"/>
</dbReference>
<evidence type="ECO:0000256" key="6">
    <source>
        <dbReference type="SAM" id="SignalP"/>
    </source>
</evidence>
<evidence type="ECO:0000256" key="5">
    <source>
        <dbReference type="SAM" id="MobiDB-lite"/>
    </source>
</evidence>
<dbReference type="GO" id="GO:0005829">
    <property type="term" value="C:cytosol"/>
    <property type="evidence" value="ECO:0007669"/>
    <property type="project" value="TreeGrafter"/>
</dbReference>
<keyword evidence="6" id="KW-0732">Signal</keyword>
<dbReference type="Gene3D" id="2.30.40.10">
    <property type="entry name" value="Urease, subunit C, domain 1"/>
    <property type="match status" value="1"/>
</dbReference>
<dbReference type="GO" id="GO:0008270">
    <property type="term" value="F:zinc ion binding"/>
    <property type="evidence" value="ECO:0007669"/>
    <property type="project" value="TreeGrafter"/>
</dbReference>
<keyword evidence="2" id="KW-0479">Metal-binding</keyword>
<feature type="region of interest" description="Disordered" evidence="5">
    <location>
        <begin position="519"/>
        <end position="546"/>
    </location>
</feature>